<protein>
    <submittedName>
        <fullName evidence="1">Phenylacetate--CoA ligase family protein</fullName>
    </submittedName>
</protein>
<gene>
    <name evidence="1" type="ORF">EYC87_15420</name>
</gene>
<dbReference type="PANTHER" id="PTHR36932:SF1">
    <property type="entry name" value="CAPSULAR POLYSACCHARIDE BIOSYNTHESIS PROTEIN"/>
    <property type="match status" value="1"/>
</dbReference>
<organism evidence="1 2">
    <name type="scientific">Candidatus Seongchinamella marina</name>
    <dbReference type="NCBI Taxonomy" id="2518990"/>
    <lineage>
        <taxon>Bacteria</taxon>
        <taxon>Pseudomonadati</taxon>
        <taxon>Pseudomonadota</taxon>
        <taxon>Gammaproteobacteria</taxon>
        <taxon>Cellvibrionales</taxon>
        <taxon>Halieaceae</taxon>
        <taxon>Seongchinamella</taxon>
    </lineage>
</organism>
<dbReference type="GO" id="GO:0016874">
    <property type="term" value="F:ligase activity"/>
    <property type="evidence" value="ECO:0007669"/>
    <property type="project" value="UniProtKB-KW"/>
</dbReference>
<reference evidence="1" key="1">
    <citation type="submission" date="2019-02" db="EMBL/GenBank/DDBJ databases">
        <authorList>
            <person name="Li S.-H."/>
        </authorList>
    </citation>
    <scope>NUCLEOTIDE SEQUENCE</scope>
    <source>
        <strain evidence="1">IMCC8485</strain>
    </source>
</reference>
<evidence type="ECO:0000313" key="2">
    <source>
        <dbReference type="Proteomes" id="UP001143307"/>
    </source>
</evidence>
<dbReference type="InterPro" id="IPR042099">
    <property type="entry name" value="ANL_N_sf"/>
</dbReference>
<keyword evidence="2" id="KW-1185">Reference proteome</keyword>
<sequence>MKIPTPKAFERRPYAQEQFKAITAWAKDNHPFYRKWLQNCEESVPLLSRVDILENNDQLLDGHAVTATTSGSTGVPVKTAWSKDRMALEGEVTNRFISWLGGRLGVTRFIHTDNPGEDCRDVKTPVAEQLAFIKQRFTQHKATAITTYPSNAERLCHAVFEQGLDMHFVQRFGVFAEVFEPYQEALIKQAFPNAQIWSTYSAQEVGMIAGRCPHHPKYHHVLAGKLGVEILNDDNEPCAQDEVGRVVITDFFNTAMPLIRYDIGDLAAWGECPCGKIDFPAFSTILGKIRGSLLHRNGERVPFTELSVALRNIEGMRQYQVIQDDVEHFTVRLVHLANELTNSLHQQVEAAFQQHFSYLPKLTVIMENEIEREKNGKFYSSKCTV</sequence>
<dbReference type="PANTHER" id="PTHR36932">
    <property type="entry name" value="CAPSULAR POLYSACCHARIDE BIOSYNTHESIS PROTEIN"/>
    <property type="match status" value="1"/>
</dbReference>
<dbReference type="InterPro" id="IPR053158">
    <property type="entry name" value="CapK_Type1_Caps_Biosynth"/>
</dbReference>
<dbReference type="RefSeq" id="WP_279253650.1">
    <property type="nucleotide sequence ID" value="NZ_SHNP01000005.1"/>
</dbReference>
<comment type="caution">
    <text evidence="1">The sequence shown here is derived from an EMBL/GenBank/DDBJ whole genome shotgun (WGS) entry which is preliminary data.</text>
</comment>
<dbReference type="SUPFAM" id="SSF56801">
    <property type="entry name" value="Acetyl-CoA synthetase-like"/>
    <property type="match status" value="1"/>
</dbReference>
<dbReference type="Gene3D" id="3.40.50.12780">
    <property type="entry name" value="N-terminal domain of ligase-like"/>
    <property type="match status" value="1"/>
</dbReference>
<dbReference type="EMBL" id="SHNP01000005">
    <property type="protein sequence ID" value="MCX2974982.1"/>
    <property type="molecule type" value="Genomic_DNA"/>
</dbReference>
<accession>A0ABT3SYA5</accession>
<evidence type="ECO:0000313" key="1">
    <source>
        <dbReference type="EMBL" id="MCX2974982.1"/>
    </source>
</evidence>
<keyword evidence="1" id="KW-0436">Ligase</keyword>
<name>A0ABT3SYA5_9GAMM</name>
<dbReference type="Proteomes" id="UP001143307">
    <property type="component" value="Unassembled WGS sequence"/>
</dbReference>
<proteinExistence type="predicted"/>